<accession>A0A517QIU3</accession>
<name>A0A517QIU3_9PLAN</name>
<dbReference type="PANTHER" id="PTHR43737">
    <property type="entry name" value="BLL7424 PROTEIN"/>
    <property type="match status" value="1"/>
</dbReference>
<dbReference type="InterPro" id="IPR017850">
    <property type="entry name" value="Alkaline_phosphatase_core_sf"/>
</dbReference>
<sequence>MLRIESSGRQQLCDGMNRRRFIEVGSLSAFGLGLGLSGLLKHEATAAESGTFQQQSKRSVIMIWQHGGPSQLDTFDMKPLAPAEIRGPWQPIASTLPGLDVSELCPEQAKVMDKCSVIRSFSHGNGDHWAAAHWMLTGRLGANGSDRAPRQPSMGAVASHLLGPRLPGALTSVNMNDGGFGYHGGAWMGVARNPFRYGEFSYGNEAGRLPTGDHKSFSLSDGLTQERVMNRVALQNQMDQLKRKIDTFSTFDQLDDVDSQALDILMSGRTREAFNLDAEDQKTRDRYGEGWGEQALLARRLVEAGVRFVSLNTGYWDDHSNIKRGLDAKMPRHDRAVGVLIQDLADRGMLDDTLVISAGEFGRTPKINGNAGRDHWPQAQSILLSGGGYRHGQVIGSTNANAEYPTSRPVGVEDFCAIVYRALGLNVDDTIIDPSGRPVHLLPSGVVPRELI</sequence>
<organism evidence="1 2">
    <name type="scientific">Thalassoglobus polymorphus</name>
    <dbReference type="NCBI Taxonomy" id="2527994"/>
    <lineage>
        <taxon>Bacteria</taxon>
        <taxon>Pseudomonadati</taxon>
        <taxon>Planctomycetota</taxon>
        <taxon>Planctomycetia</taxon>
        <taxon>Planctomycetales</taxon>
        <taxon>Planctomycetaceae</taxon>
        <taxon>Thalassoglobus</taxon>
    </lineage>
</organism>
<evidence type="ECO:0008006" key="3">
    <source>
        <dbReference type="Google" id="ProtNLM"/>
    </source>
</evidence>
<keyword evidence="2" id="KW-1185">Reference proteome</keyword>
<dbReference type="KEGG" id="tpol:Mal48_06800"/>
<proteinExistence type="predicted"/>
<dbReference type="EMBL" id="CP036267">
    <property type="protein sequence ID" value="QDT31447.1"/>
    <property type="molecule type" value="Genomic_DNA"/>
</dbReference>
<protein>
    <recommendedName>
        <fullName evidence="3">DUF1501 domain-containing protein</fullName>
    </recommendedName>
</protein>
<evidence type="ECO:0000313" key="1">
    <source>
        <dbReference type="EMBL" id="QDT31447.1"/>
    </source>
</evidence>
<gene>
    <name evidence="1" type="ORF">Mal48_06800</name>
</gene>
<reference evidence="1 2" key="1">
    <citation type="submission" date="2019-02" db="EMBL/GenBank/DDBJ databases">
        <title>Deep-cultivation of Planctomycetes and their phenomic and genomic characterization uncovers novel biology.</title>
        <authorList>
            <person name="Wiegand S."/>
            <person name="Jogler M."/>
            <person name="Boedeker C."/>
            <person name="Pinto D."/>
            <person name="Vollmers J."/>
            <person name="Rivas-Marin E."/>
            <person name="Kohn T."/>
            <person name="Peeters S.H."/>
            <person name="Heuer A."/>
            <person name="Rast P."/>
            <person name="Oberbeckmann S."/>
            <person name="Bunk B."/>
            <person name="Jeske O."/>
            <person name="Meyerdierks A."/>
            <person name="Storesund J.E."/>
            <person name="Kallscheuer N."/>
            <person name="Luecker S."/>
            <person name="Lage O.M."/>
            <person name="Pohl T."/>
            <person name="Merkel B.J."/>
            <person name="Hornburger P."/>
            <person name="Mueller R.-W."/>
            <person name="Bruemmer F."/>
            <person name="Labrenz M."/>
            <person name="Spormann A.M."/>
            <person name="Op den Camp H."/>
            <person name="Overmann J."/>
            <person name="Amann R."/>
            <person name="Jetten M.S.M."/>
            <person name="Mascher T."/>
            <person name="Medema M.H."/>
            <person name="Devos D.P."/>
            <person name="Kaster A.-K."/>
            <person name="Ovreas L."/>
            <person name="Rohde M."/>
            <person name="Galperin M.Y."/>
            <person name="Jogler C."/>
        </authorList>
    </citation>
    <scope>NUCLEOTIDE SEQUENCE [LARGE SCALE GENOMIC DNA]</scope>
    <source>
        <strain evidence="1 2">Mal48</strain>
    </source>
</reference>
<dbReference type="PROSITE" id="PS51318">
    <property type="entry name" value="TAT"/>
    <property type="match status" value="1"/>
</dbReference>
<dbReference type="OrthoDB" id="9779968at2"/>
<dbReference type="InterPro" id="IPR006311">
    <property type="entry name" value="TAT_signal"/>
</dbReference>
<evidence type="ECO:0000313" key="2">
    <source>
        <dbReference type="Proteomes" id="UP000315724"/>
    </source>
</evidence>
<dbReference type="AlphaFoldDB" id="A0A517QIU3"/>
<dbReference type="PANTHER" id="PTHR43737:SF1">
    <property type="entry name" value="DUF1501 DOMAIN-CONTAINING PROTEIN"/>
    <property type="match status" value="1"/>
</dbReference>
<dbReference type="InterPro" id="IPR010869">
    <property type="entry name" value="DUF1501"/>
</dbReference>
<dbReference type="Pfam" id="PF07394">
    <property type="entry name" value="DUF1501"/>
    <property type="match status" value="1"/>
</dbReference>
<dbReference type="RefSeq" id="WP_145196007.1">
    <property type="nucleotide sequence ID" value="NZ_CP036267.1"/>
</dbReference>
<dbReference type="Proteomes" id="UP000315724">
    <property type="component" value="Chromosome"/>
</dbReference>
<dbReference type="SUPFAM" id="SSF53649">
    <property type="entry name" value="Alkaline phosphatase-like"/>
    <property type="match status" value="1"/>
</dbReference>